<dbReference type="InterPro" id="IPR013680">
    <property type="entry name" value="VDCC_a2/dsu"/>
</dbReference>
<dbReference type="EMBL" id="VTPC01089954">
    <property type="protein sequence ID" value="KAF2885446.1"/>
    <property type="molecule type" value="Genomic_DNA"/>
</dbReference>
<evidence type="ECO:0000256" key="7">
    <source>
        <dbReference type="ARBA" id="ARBA00022729"/>
    </source>
</evidence>
<accession>A0A8K0CHX2</accession>
<dbReference type="SUPFAM" id="SSF53300">
    <property type="entry name" value="vWA-like"/>
    <property type="match status" value="1"/>
</dbReference>
<evidence type="ECO:0000256" key="10">
    <source>
        <dbReference type="ARBA" id="ARBA00022989"/>
    </source>
</evidence>
<keyword evidence="11" id="KW-0406">Ion transport</keyword>
<dbReference type="GO" id="GO:0005891">
    <property type="term" value="C:voltage-gated calcium channel complex"/>
    <property type="evidence" value="ECO:0007669"/>
    <property type="project" value="TreeGrafter"/>
</dbReference>
<evidence type="ECO:0000256" key="11">
    <source>
        <dbReference type="ARBA" id="ARBA00023065"/>
    </source>
</evidence>
<dbReference type="Pfam" id="PF13519">
    <property type="entry name" value="VWA_2"/>
    <property type="match status" value="1"/>
</dbReference>
<keyword evidence="4" id="KW-0107">Calcium channel</keyword>
<keyword evidence="7 17" id="KW-0732">Signal</keyword>
<dbReference type="Pfam" id="PF08399">
    <property type="entry name" value="VWA_N"/>
    <property type="match status" value="1"/>
</dbReference>
<dbReference type="AlphaFoldDB" id="A0A8K0CHX2"/>
<evidence type="ECO:0000256" key="15">
    <source>
        <dbReference type="ARBA" id="ARBA00023303"/>
    </source>
</evidence>
<evidence type="ECO:0000259" key="18">
    <source>
        <dbReference type="PROSITE" id="PS50234"/>
    </source>
</evidence>
<dbReference type="FunFam" id="3.40.50.410:FF:000095">
    <property type="entry name" value="Dihydropyridine-sensitive l-type calcium channel"/>
    <property type="match status" value="1"/>
</dbReference>
<feature type="compositionally biased region" description="Polar residues" evidence="16">
    <location>
        <begin position="185"/>
        <end position="199"/>
    </location>
</feature>
<evidence type="ECO:0000256" key="1">
    <source>
        <dbReference type="ARBA" id="ARBA00004479"/>
    </source>
</evidence>
<keyword evidence="20" id="KW-1185">Reference proteome</keyword>
<dbReference type="Gene3D" id="3.40.50.410">
    <property type="entry name" value="von Willebrand factor, type A domain"/>
    <property type="match status" value="1"/>
</dbReference>
<evidence type="ECO:0000256" key="12">
    <source>
        <dbReference type="ARBA" id="ARBA00023136"/>
    </source>
</evidence>
<evidence type="ECO:0000256" key="5">
    <source>
        <dbReference type="ARBA" id="ARBA00022692"/>
    </source>
</evidence>
<feature type="domain" description="VWFA" evidence="18">
    <location>
        <begin position="342"/>
        <end position="524"/>
    </location>
</feature>
<keyword evidence="14" id="KW-0325">Glycoprotein</keyword>
<organism evidence="19 20">
    <name type="scientific">Ignelater luminosus</name>
    <name type="common">Cucubano</name>
    <name type="synonym">Pyrophorus luminosus</name>
    <dbReference type="NCBI Taxonomy" id="2038154"/>
    <lineage>
        <taxon>Eukaryota</taxon>
        <taxon>Metazoa</taxon>
        <taxon>Ecdysozoa</taxon>
        <taxon>Arthropoda</taxon>
        <taxon>Hexapoda</taxon>
        <taxon>Insecta</taxon>
        <taxon>Pterygota</taxon>
        <taxon>Neoptera</taxon>
        <taxon>Endopterygota</taxon>
        <taxon>Coleoptera</taxon>
        <taxon>Polyphaga</taxon>
        <taxon>Elateriformia</taxon>
        <taxon>Elateroidea</taxon>
        <taxon>Elateridae</taxon>
        <taxon>Agrypninae</taxon>
        <taxon>Pyrophorini</taxon>
        <taxon>Ignelater</taxon>
    </lineage>
</organism>
<gene>
    <name evidence="19" type="ORF">ILUMI_20726</name>
</gene>
<evidence type="ECO:0000313" key="20">
    <source>
        <dbReference type="Proteomes" id="UP000801492"/>
    </source>
</evidence>
<evidence type="ECO:0000256" key="6">
    <source>
        <dbReference type="ARBA" id="ARBA00022723"/>
    </source>
</evidence>
<keyword evidence="5" id="KW-0812">Transmembrane</keyword>
<keyword evidence="3" id="KW-0109">Calcium transport</keyword>
<keyword evidence="12" id="KW-0472">Membrane</keyword>
<proteinExistence type="predicted"/>
<dbReference type="InterPro" id="IPR002035">
    <property type="entry name" value="VWF_A"/>
</dbReference>
<keyword evidence="8" id="KW-0106">Calcium</keyword>
<keyword evidence="10" id="KW-1133">Transmembrane helix</keyword>
<dbReference type="InterPro" id="IPR051173">
    <property type="entry name" value="Ca_channel_alpha-2/delta"/>
</dbReference>
<keyword evidence="9" id="KW-0851">Voltage-gated channel</keyword>
<dbReference type="InterPro" id="IPR036465">
    <property type="entry name" value="vWFA_dom_sf"/>
</dbReference>
<reference evidence="19" key="1">
    <citation type="submission" date="2019-08" db="EMBL/GenBank/DDBJ databases">
        <title>The genome of the North American firefly Photinus pyralis.</title>
        <authorList>
            <consortium name="Photinus pyralis genome working group"/>
            <person name="Fallon T.R."/>
            <person name="Sander Lower S.E."/>
            <person name="Weng J.-K."/>
        </authorList>
    </citation>
    <scope>NUCLEOTIDE SEQUENCE</scope>
    <source>
        <strain evidence="19">TRF0915ILg1</strain>
        <tissue evidence="19">Whole body</tissue>
    </source>
</reference>
<dbReference type="CDD" id="cd18774">
    <property type="entry name" value="PDC2_HK_sensor"/>
    <property type="match status" value="1"/>
</dbReference>
<evidence type="ECO:0000256" key="14">
    <source>
        <dbReference type="ARBA" id="ARBA00023180"/>
    </source>
</evidence>
<evidence type="ECO:0000256" key="16">
    <source>
        <dbReference type="SAM" id="MobiDB-lite"/>
    </source>
</evidence>
<keyword evidence="13" id="KW-1015">Disulfide bond</keyword>
<dbReference type="Gene3D" id="3.30.450.20">
    <property type="entry name" value="PAS domain"/>
    <property type="match status" value="1"/>
</dbReference>
<keyword evidence="2" id="KW-0813">Transport</keyword>
<dbReference type="OrthoDB" id="10054666at2759"/>
<dbReference type="GO" id="GO:0005245">
    <property type="term" value="F:voltage-gated calcium channel activity"/>
    <property type="evidence" value="ECO:0007669"/>
    <property type="project" value="TreeGrafter"/>
</dbReference>
<dbReference type="PANTHER" id="PTHR10166">
    <property type="entry name" value="VOLTAGE-DEPENDENT CALCIUM CHANNEL SUBUNIT ALPHA-2/DELTA-RELATED"/>
    <property type="match status" value="1"/>
</dbReference>
<evidence type="ECO:0000256" key="13">
    <source>
        <dbReference type="ARBA" id="ARBA00023157"/>
    </source>
</evidence>
<dbReference type="CDD" id="cd01463">
    <property type="entry name" value="vWA_VGCC_like"/>
    <property type="match status" value="1"/>
</dbReference>
<evidence type="ECO:0000313" key="19">
    <source>
        <dbReference type="EMBL" id="KAF2885446.1"/>
    </source>
</evidence>
<dbReference type="PANTHER" id="PTHR10166:SF63">
    <property type="entry name" value="STRAIGHTJACKET, ISOFORM C"/>
    <property type="match status" value="1"/>
</dbReference>
<dbReference type="FunFam" id="3.30.450.20:FF:000057">
    <property type="entry name" value="Voltage-dependent calcium channel subunit alpha-2/delta-4"/>
    <property type="match status" value="1"/>
</dbReference>
<name>A0A8K0CHX2_IGNLU</name>
<evidence type="ECO:0000256" key="8">
    <source>
        <dbReference type="ARBA" id="ARBA00022837"/>
    </source>
</evidence>
<dbReference type="SMART" id="SM00327">
    <property type="entry name" value="VWA"/>
    <property type="match status" value="1"/>
</dbReference>
<dbReference type="Pfam" id="PF08473">
    <property type="entry name" value="VGCC_alpha2"/>
    <property type="match status" value="1"/>
</dbReference>
<dbReference type="GO" id="GO:0046872">
    <property type="term" value="F:metal ion binding"/>
    <property type="evidence" value="ECO:0007669"/>
    <property type="project" value="UniProtKB-KW"/>
</dbReference>
<dbReference type="PROSITE" id="PS50234">
    <property type="entry name" value="VWFA"/>
    <property type="match status" value="1"/>
</dbReference>
<evidence type="ECO:0000256" key="2">
    <source>
        <dbReference type="ARBA" id="ARBA00022448"/>
    </source>
</evidence>
<evidence type="ECO:0000256" key="9">
    <source>
        <dbReference type="ARBA" id="ARBA00022882"/>
    </source>
</evidence>
<feature type="chain" id="PRO_5035443741" description="VWFA domain-containing protein" evidence="17">
    <location>
        <begin position="26"/>
        <end position="1276"/>
    </location>
</feature>
<comment type="caution">
    <text evidence="19">The sequence shown here is derived from an EMBL/GenBank/DDBJ whole genome shotgun (WGS) entry which is preliminary data.</text>
</comment>
<dbReference type="InterPro" id="IPR013608">
    <property type="entry name" value="VWA_N"/>
</dbReference>
<keyword evidence="6" id="KW-0479">Metal-binding</keyword>
<evidence type="ECO:0000256" key="3">
    <source>
        <dbReference type="ARBA" id="ARBA00022568"/>
    </source>
</evidence>
<feature type="signal peptide" evidence="17">
    <location>
        <begin position="1"/>
        <end position="25"/>
    </location>
</feature>
<comment type="subcellular location">
    <subcellularLocation>
        <location evidence="1">Membrane</location>
        <topology evidence="1">Single-pass type I membrane protein</topology>
    </subcellularLocation>
</comment>
<sequence length="1276" mass="148465">MRNLKNTILFVITFLVIFFERPCLAQEYKRDFKHQPELATIVRNWAEKLGGELWHFGELVTRRNMVIESYKRTSVVTEDGDALLKDMAEKIKKMMDDKVAAVERIMEVAENKAVMQGDDVEPSFDYYNAKNLFNSAPNETFEEQEEIESNGGIENLQMLRQNPENEYGHGDYQGGMDSYRGVVNSGGSKYNYQQDQSIPESEEKLPHAEHLPKTDEIEVTDGSEQDAQASQTPPVNRRFLPLFRNPHFYNIPVNTNHSAVHVPSNVYERSKEVIKGIKWSEELDSTFKNNYEQDPTLSWQYFGSSTGFMRQFPAMIWSQEPVDLFDCRTRSWYIEAASSPKDIIIIVDRSGSMTGMRREIARHVVNNILDTLGNNDYVNIFTFSNTTDALIECFDNTLVQANLANVRALKEAMSDFRTEQIANFSLALTTAFRLLQDFRERKLGAQCNQAIMLITDGVQYNYKEIFKEYNWQNLPFMPVRVFTYLIGREVSDVREVKWMACANQGYYVHLSTISEVREQVLQYIPVMARPMVLNPTVKPNPTWSPVYADVTDPKLTNWLWVTRERNKQRDRFLLYHRNKTLFIPDEQDRKYVRQQKARQDNQKDMQIYRLMTSVSLPVYDRRPNATRVANLLGVAGTDVPIEYIQRLMTPYRLGVNGYAFIVTNNGYILIHPDLRPVFQGILKPAYNRVDMLEVEIMDDDSEPRDFNDSIVDLRKNVVMQSKGHVMLRVKTHLDDLRRIIISNRHYYYMGINNTPFSIVIALPDRYGFSRVQYALDDDIHRMRSNNMIKGSLNQFFTGNWTIHPDWLYCKYSDDKHRFETPEDELLHFLAKIDKAGWKWSRECDSKLIKSLVADAKMTDWFNQNITTTSTKDENGHEFIKRFGITVAFLSTYSGLTRWQDFPQNIGDRDTRDEPHFHQLHNKAIDEVWYKRAVEQHFIEPRSFVYSVPFDIGNENYTVVTASHAIFKEDGLRKAPAAVVGFQFYESALHTLFTKITSNCGDIHCKRTCTSEELYCLVLDDNGYVIVSDDRADTGRFFGEIRADIMAQLLEEGVYKPNRMYDYQATCFRSTDTGNPASRCLTPFKQFYGITQWAFATLIYFIKSTWANEMYPTYEPDQEEMEDPHVVDEPPFKSNEKEFDRRLLINKTRPETCDQEMFLYTLGYKNTTGEAFNRSMSNNCTRPFIVQPVIGSNMILLVINNICLPEPKAILMPDPQEVDYNTSLICYRVRHDAYPRRNYMSCINRSIHEREIELCGRGTTLSVPFVLLLLMLVIRAP</sequence>
<evidence type="ECO:0000256" key="4">
    <source>
        <dbReference type="ARBA" id="ARBA00022673"/>
    </source>
</evidence>
<dbReference type="Proteomes" id="UP000801492">
    <property type="component" value="Unassembled WGS sequence"/>
</dbReference>
<protein>
    <recommendedName>
        <fullName evidence="18">VWFA domain-containing protein</fullName>
    </recommendedName>
</protein>
<feature type="region of interest" description="Disordered" evidence="16">
    <location>
        <begin position="163"/>
        <end position="208"/>
    </location>
</feature>
<evidence type="ECO:0000256" key="17">
    <source>
        <dbReference type="SAM" id="SignalP"/>
    </source>
</evidence>
<keyword evidence="15" id="KW-0407">Ion channel</keyword>